<protein>
    <submittedName>
        <fullName evidence="1">Uncharacterized protein</fullName>
    </submittedName>
</protein>
<proteinExistence type="predicted"/>
<evidence type="ECO:0000313" key="1">
    <source>
        <dbReference type="EMBL" id="EKO13521.1"/>
    </source>
</evidence>
<name>A0A0E2AYE6_9LEPT</name>
<dbReference type="AlphaFoldDB" id="A0A0E2AYE6"/>
<organism evidence="1 2">
    <name type="scientific">Leptospira kirschneri str. H1</name>
    <dbReference type="NCBI Taxonomy" id="1049966"/>
    <lineage>
        <taxon>Bacteria</taxon>
        <taxon>Pseudomonadati</taxon>
        <taxon>Spirochaetota</taxon>
        <taxon>Spirochaetia</taxon>
        <taxon>Leptospirales</taxon>
        <taxon>Leptospiraceae</taxon>
        <taxon>Leptospira</taxon>
    </lineage>
</organism>
<reference evidence="1 2" key="1">
    <citation type="submission" date="2012-10" db="EMBL/GenBank/DDBJ databases">
        <authorList>
            <person name="Harkins D.M."/>
            <person name="Durkin A.S."/>
            <person name="Brinkac L.M."/>
            <person name="Selengut J.D."/>
            <person name="Sanka R."/>
            <person name="DePew J."/>
            <person name="Purushe J."/>
            <person name="Peacock S.J."/>
            <person name="Thaipadungpanit J."/>
            <person name="Wuthiekanun V.W."/>
            <person name="Day N.P."/>
            <person name="Vinetz J.M."/>
            <person name="Sutton G.G."/>
            <person name="Nelson W.C."/>
            <person name="Fouts D.E."/>
        </authorList>
    </citation>
    <scope>NUCLEOTIDE SEQUENCE [LARGE SCALE GENOMIC DNA]</scope>
    <source>
        <strain evidence="1 2">H1</strain>
    </source>
</reference>
<evidence type="ECO:0000313" key="2">
    <source>
        <dbReference type="Proteomes" id="UP000006253"/>
    </source>
</evidence>
<accession>A0A0E2AYE6</accession>
<dbReference type="Proteomes" id="UP000006253">
    <property type="component" value="Unassembled WGS sequence"/>
</dbReference>
<sequence length="41" mass="5107">MARYEFQNRLTVSRWKQFWPFPGAENTEWKIRMAQAEQDCR</sequence>
<dbReference type="EMBL" id="AHMY02000069">
    <property type="protein sequence ID" value="EKO13521.1"/>
    <property type="molecule type" value="Genomic_DNA"/>
</dbReference>
<dbReference type="RefSeq" id="WP_004767071.1">
    <property type="nucleotide sequence ID" value="NZ_AHMY02000069.1"/>
</dbReference>
<comment type="caution">
    <text evidence="1">The sequence shown here is derived from an EMBL/GenBank/DDBJ whole genome shotgun (WGS) entry which is preliminary data.</text>
</comment>
<gene>
    <name evidence="1" type="ORF">LEP1GSC081_0175</name>
</gene>